<feature type="transmembrane region" description="Helical" evidence="1">
    <location>
        <begin position="59"/>
        <end position="80"/>
    </location>
</feature>
<keyword evidence="3" id="KW-1185">Reference proteome</keyword>
<protein>
    <submittedName>
        <fullName evidence="2">Uncharacterized protein</fullName>
    </submittedName>
</protein>
<dbReference type="RefSeq" id="WP_089971273.1">
    <property type="nucleotide sequence ID" value="NZ_FOCQ01000015.1"/>
</dbReference>
<accession>A0A1H8HR77</accession>
<dbReference type="Proteomes" id="UP000199695">
    <property type="component" value="Unassembled WGS sequence"/>
</dbReference>
<organism evidence="2 3">
    <name type="scientific">Lihuaxuella thermophila</name>
    <dbReference type="NCBI Taxonomy" id="1173111"/>
    <lineage>
        <taxon>Bacteria</taxon>
        <taxon>Bacillati</taxon>
        <taxon>Bacillota</taxon>
        <taxon>Bacilli</taxon>
        <taxon>Bacillales</taxon>
        <taxon>Thermoactinomycetaceae</taxon>
        <taxon>Lihuaxuella</taxon>
    </lineage>
</organism>
<gene>
    <name evidence="2" type="ORF">SAMN05444955_1152</name>
</gene>
<name>A0A1H8HR77_9BACL</name>
<feature type="transmembrane region" description="Helical" evidence="1">
    <location>
        <begin position="21"/>
        <end position="39"/>
    </location>
</feature>
<keyword evidence="1" id="KW-0812">Transmembrane</keyword>
<keyword evidence="1" id="KW-0472">Membrane</keyword>
<sequence length="238" mass="27576">MRTTSSNLPKANEKKEKAKISYIRATITVAIIAVLWYLIEENVYKWVAYTDYGQIVYWDGYGGIVASLVVSGLLGVYIYAFLNRKRWSMSSMTVTEKQFWIGYSVLVMIAFLITLFVLDKYSLVTEKGLVESSFWKLGDHEKVYWNQIDRAKLDIIKDKRGKVTVVYLECELKNGKTSTIESNFSRTNTRWMKKKDFVRAYQLVKQNKVPIQIMSIDSHDIGKIEGRFGREVAALFKK</sequence>
<evidence type="ECO:0000313" key="2">
    <source>
        <dbReference type="EMBL" id="SEN58583.1"/>
    </source>
</evidence>
<evidence type="ECO:0000256" key="1">
    <source>
        <dbReference type="SAM" id="Phobius"/>
    </source>
</evidence>
<dbReference type="EMBL" id="FOCQ01000015">
    <property type="protein sequence ID" value="SEN58583.1"/>
    <property type="molecule type" value="Genomic_DNA"/>
</dbReference>
<feature type="transmembrane region" description="Helical" evidence="1">
    <location>
        <begin position="100"/>
        <end position="118"/>
    </location>
</feature>
<keyword evidence="1" id="KW-1133">Transmembrane helix</keyword>
<proteinExistence type="predicted"/>
<dbReference type="AlphaFoldDB" id="A0A1H8HR77"/>
<reference evidence="2 3" key="1">
    <citation type="submission" date="2016-10" db="EMBL/GenBank/DDBJ databases">
        <authorList>
            <person name="de Groot N.N."/>
        </authorList>
    </citation>
    <scope>NUCLEOTIDE SEQUENCE [LARGE SCALE GENOMIC DNA]</scope>
    <source>
        <strain evidence="2 3">DSM 46701</strain>
    </source>
</reference>
<dbReference type="OrthoDB" id="2814527at2"/>
<evidence type="ECO:0000313" key="3">
    <source>
        <dbReference type="Proteomes" id="UP000199695"/>
    </source>
</evidence>